<dbReference type="Proteomes" id="UP000278886">
    <property type="component" value="Chromosome"/>
</dbReference>
<feature type="signal peptide" evidence="3">
    <location>
        <begin position="1"/>
        <end position="31"/>
    </location>
</feature>
<accession>A0A387B1X6</accession>
<reference evidence="6" key="1">
    <citation type="submission" date="2018-09" db="EMBL/GenBank/DDBJ databases">
        <title>Genome sequencing of strain 2DFWR-13.</title>
        <authorList>
            <person name="Heo J."/>
            <person name="Kim S.-J."/>
            <person name="Kwon S.-W."/>
        </authorList>
    </citation>
    <scope>NUCLEOTIDE SEQUENCE [LARGE SCALE GENOMIC DNA]</scope>
    <source>
        <strain evidence="6">2DFWR-13</strain>
    </source>
</reference>
<evidence type="ECO:0000256" key="2">
    <source>
        <dbReference type="ARBA" id="ARBA00022729"/>
    </source>
</evidence>
<keyword evidence="2 3" id="KW-0732">Signal</keyword>
<dbReference type="PANTHER" id="PTHR30483">
    <property type="entry name" value="LEUCINE-SPECIFIC-BINDING PROTEIN"/>
    <property type="match status" value="1"/>
</dbReference>
<evidence type="ECO:0000256" key="3">
    <source>
        <dbReference type="SAM" id="SignalP"/>
    </source>
</evidence>
<dbReference type="Pfam" id="PF13458">
    <property type="entry name" value="Peripla_BP_6"/>
    <property type="match status" value="1"/>
</dbReference>
<dbReference type="RefSeq" id="WP_120761865.1">
    <property type="nucleotide sequence ID" value="NZ_CP032630.1"/>
</dbReference>
<dbReference type="KEGG" id="lyd:D7I47_04070"/>
<sequence>MPRALPPRTRRASLLAAAAASVLLAGCTAVAPMPTPTPTPTETVAPSGDGVLRIGTLFPTTGATAFLGSAQLAGVNAAIREINAAGGVLGAPVEIVSRDSGDASTETAEASFAAFVEKGVDVVIGPSSSVLAERLLPKAEEAGIPFISPAATYPSLTTADTAGLFSRTIPSYPHQGTLLGALLPEKGADAVALVTSGDELSATIQAPLEAALADNGGELAVAAEAGSASAVTAAVAKVTKAKPDAVVLATPDNGELTRALITALSAAGYGGAKLWLTSQNLADYSQSLPAGLLNGANGVLEGVQPDDAFIAKLKVEDPGLTDPRYAAEAYDATMIAALAATLAGDDGGPSIASRVVQATRDGIRCTSFGECIDVLSTEPDIAYEGIVGALRLDDAGDPTYASYGLYAYNAENKYGRTGTVSG</sequence>
<feature type="chain" id="PRO_5017322251" evidence="3">
    <location>
        <begin position="32"/>
        <end position="422"/>
    </location>
</feature>
<dbReference type="InterPro" id="IPR028082">
    <property type="entry name" value="Peripla_BP_I"/>
</dbReference>
<dbReference type="PANTHER" id="PTHR30483:SF6">
    <property type="entry name" value="PERIPLASMIC BINDING PROTEIN OF ABC TRANSPORTER FOR NATURAL AMINO ACIDS"/>
    <property type="match status" value="1"/>
</dbReference>
<dbReference type="InterPro" id="IPR051010">
    <property type="entry name" value="BCAA_transport"/>
</dbReference>
<keyword evidence="6" id="KW-1185">Reference proteome</keyword>
<dbReference type="PROSITE" id="PS51257">
    <property type="entry name" value="PROKAR_LIPOPROTEIN"/>
    <property type="match status" value="1"/>
</dbReference>
<evidence type="ECO:0000259" key="4">
    <source>
        <dbReference type="Pfam" id="PF13458"/>
    </source>
</evidence>
<dbReference type="SUPFAM" id="SSF53822">
    <property type="entry name" value="Periplasmic binding protein-like I"/>
    <property type="match status" value="1"/>
</dbReference>
<comment type="similarity">
    <text evidence="1">Belongs to the leucine-binding protein family.</text>
</comment>
<evidence type="ECO:0000313" key="5">
    <source>
        <dbReference type="EMBL" id="AYF97514.1"/>
    </source>
</evidence>
<feature type="domain" description="Leucine-binding protein" evidence="4">
    <location>
        <begin position="52"/>
        <end position="358"/>
    </location>
</feature>
<protein>
    <submittedName>
        <fullName evidence="5">Amino acid ABC transporter substrate-binding protein</fullName>
    </submittedName>
</protein>
<evidence type="ECO:0000313" key="6">
    <source>
        <dbReference type="Proteomes" id="UP000278886"/>
    </source>
</evidence>
<evidence type="ECO:0000256" key="1">
    <source>
        <dbReference type="ARBA" id="ARBA00010062"/>
    </source>
</evidence>
<gene>
    <name evidence="5" type="ORF">D7I47_04070</name>
</gene>
<organism evidence="5 6">
    <name type="scientific">Protaetiibacter intestinalis</name>
    <dbReference type="NCBI Taxonomy" id="2419774"/>
    <lineage>
        <taxon>Bacteria</taxon>
        <taxon>Bacillati</taxon>
        <taxon>Actinomycetota</taxon>
        <taxon>Actinomycetes</taxon>
        <taxon>Micrococcales</taxon>
        <taxon>Microbacteriaceae</taxon>
        <taxon>Protaetiibacter</taxon>
    </lineage>
</organism>
<proteinExistence type="inferred from homology"/>
<dbReference type="InterPro" id="IPR028081">
    <property type="entry name" value="Leu-bd"/>
</dbReference>
<dbReference type="AlphaFoldDB" id="A0A387B1X6"/>
<name>A0A387B1X6_9MICO</name>
<dbReference type="Gene3D" id="3.40.50.2300">
    <property type="match status" value="2"/>
</dbReference>
<dbReference type="OrthoDB" id="5125267at2"/>
<dbReference type="EMBL" id="CP032630">
    <property type="protein sequence ID" value="AYF97514.1"/>
    <property type="molecule type" value="Genomic_DNA"/>
</dbReference>